<name>A0A1I4AFX2_9HYPH</name>
<dbReference type="OrthoDB" id="9794481at2"/>
<dbReference type="Gene3D" id="1.10.3210.10">
    <property type="entry name" value="Hypothetical protein af1432"/>
    <property type="match status" value="1"/>
</dbReference>
<protein>
    <recommendedName>
        <fullName evidence="3">Phosphohydrolase</fullName>
    </recommendedName>
</protein>
<dbReference type="RefSeq" id="WP_091682781.1">
    <property type="nucleotide sequence ID" value="NZ_FOSN01000010.1"/>
</dbReference>
<dbReference type="STRING" id="1612308.SAMN05444581_11076"/>
<evidence type="ECO:0008006" key="3">
    <source>
        <dbReference type="Google" id="ProtNLM"/>
    </source>
</evidence>
<sequence>MSETRAWVRLFSGKRLDLLNPTPFDWEDRDLAIGLARTYRWGGHSAWPLPLSVAQHSLLVLAMRRLSSPALKDPKAELRELLHDADEGLLGFDCISVVKPFLGSAYRDLTAMLENAVGLRYGLAPWTPEEWKAHKRADRIAAASEAVHVVGWTQAEVRRVLRIPYTPLPADPLQKMFGGAAWEPWSPTLAADRFLAELSGLTGKAGQGGSASQHLGL</sequence>
<organism evidence="1 2">
    <name type="scientific">Methylocapsa palsarum</name>
    <dbReference type="NCBI Taxonomy" id="1612308"/>
    <lineage>
        <taxon>Bacteria</taxon>
        <taxon>Pseudomonadati</taxon>
        <taxon>Pseudomonadota</taxon>
        <taxon>Alphaproteobacteria</taxon>
        <taxon>Hyphomicrobiales</taxon>
        <taxon>Beijerinckiaceae</taxon>
        <taxon>Methylocapsa</taxon>
    </lineage>
</organism>
<keyword evidence="2" id="KW-1185">Reference proteome</keyword>
<dbReference type="SUPFAM" id="SSF109604">
    <property type="entry name" value="HD-domain/PDEase-like"/>
    <property type="match status" value="1"/>
</dbReference>
<accession>A0A1I4AFX2</accession>
<evidence type="ECO:0000313" key="2">
    <source>
        <dbReference type="Proteomes" id="UP000198755"/>
    </source>
</evidence>
<dbReference type="AlphaFoldDB" id="A0A1I4AFX2"/>
<dbReference type="Proteomes" id="UP000198755">
    <property type="component" value="Unassembled WGS sequence"/>
</dbReference>
<evidence type="ECO:0000313" key="1">
    <source>
        <dbReference type="EMBL" id="SFK55298.1"/>
    </source>
</evidence>
<reference evidence="1 2" key="1">
    <citation type="submission" date="2016-10" db="EMBL/GenBank/DDBJ databases">
        <authorList>
            <person name="de Groot N.N."/>
        </authorList>
    </citation>
    <scope>NUCLEOTIDE SEQUENCE [LARGE SCALE GENOMIC DNA]</scope>
    <source>
        <strain evidence="1 2">NE2</strain>
    </source>
</reference>
<dbReference type="EMBL" id="FOSN01000010">
    <property type="protein sequence ID" value="SFK55298.1"/>
    <property type="molecule type" value="Genomic_DNA"/>
</dbReference>
<proteinExistence type="predicted"/>
<gene>
    <name evidence="1" type="ORF">SAMN05444581_11076</name>
</gene>